<evidence type="ECO:0000313" key="2">
    <source>
        <dbReference type="EMBL" id="RRT78004.1"/>
    </source>
</evidence>
<dbReference type="EMBL" id="AMZH03001782">
    <property type="protein sequence ID" value="RRT78004.1"/>
    <property type="molecule type" value="Genomic_DNA"/>
</dbReference>
<accession>A0A427AP51</accession>
<sequence>MASHVAHVPMHGKHAKQRAVHAPQRRELVEHVLYHTEALILKLLKPWDTALHLEHTGFVLLASTTPAISLPSSLTASRPAFAAPVCTSRPGK</sequence>
<reference evidence="2 3" key="1">
    <citation type="journal article" date="2014" name="Agronomy (Basel)">
        <title>A Draft Genome Sequence for Ensete ventricosum, the Drought-Tolerant Tree Against Hunger.</title>
        <authorList>
            <person name="Harrison J."/>
            <person name="Moore K.A."/>
            <person name="Paszkiewicz K."/>
            <person name="Jones T."/>
            <person name="Grant M."/>
            <person name="Ambacheew D."/>
            <person name="Muzemil S."/>
            <person name="Studholme D.J."/>
        </authorList>
    </citation>
    <scope>NUCLEOTIDE SEQUENCE [LARGE SCALE GENOMIC DNA]</scope>
</reference>
<dbReference type="Proteomes" id="UP000287651">
    <property type="component" value="Unassembled WGS sequence"/>
</dbReference>
<feature type="region of interest" description="Disordered" evidence="1">
    <location>
        <begin position="1"/>
        <end position="22"/>
    </location>
</feature>
<evidence type="ECO:0000313" key="3">
    <source>
        <dbReference type="Proteomes" id="UP000287651"/>
    </source>
</evidence>
<name>A0A427AP51_ENSVE</name>
<evidence type="ECO:0000256" key="1">
    <source>
        <dbReference type="SAM" id="MobiDB-lite"/>
    </source>
</evidence>
<organism evidence="2 3">
    <name type="scientific">Ensete ventricosum</name>
    <name type="common">Abyssinian banana</name>
    <name type="synonym">Musa ensete</name>
    <dbReference type="NCBI Taxonomy" id="4639"/>
    <lineage>
        <taxon>Eukaryota</taxon>
        <taxon>Viridiplantae</taxon>
        <taxon>Streptophyta</taxon>
        <taxon>Embryophyta</taxon>
        <taxon>Tracheophyta</taxon>
        <taxon>Spermatophyta</taxon>
        <taxon>Magnoliopsida</taxon>
        <taxon>Liliopsida</taxon>
        <taxon>Zingiberales</taxon>
        <taxon>Musaceae</taxon>
        <taxon>Ensete</taxon>
    </lineage>
</organism>
<gene>
    <name evidence="2" type="ORF">B296_00009831</name>
</gene>
<dbReference type="AlphaFoldDB" id="A0A427AP51"/>
<proteinExistence type="predicted"/>
<feature type="compositionally biased region" description="Basic residues" evidence="1">
    <location>
        <begin position="10"/>
        <end position="19"/>
    </location>
</feature>
<protein>
    <submittedName>
        <fullName evidence="2">Uncharacterized protein</fullName>
    </submittedName>
</protein>
<comment type="caution">
    <text evidence="2">The sequence shown here is derived from an EMBL/GenBank/DDBJ whole genome shotgun (WGS) entry which is preliminary data.</text>
</comment>